<keyword evidence="8" id="KW-1185">Reference proteome</keyword>
<dbReference type="OrthoDB" id="4356994at2759"/>
<dbReference type="InterPro" id="IPR007219">
    <property type="entry name" value="XnlR_reg_dom"/>
</dbReference>
<comment type="subcellular location">
    <subcellularLocation>
        <location evidence="1">Nucleus</location>
    </subcellularLocation>
</comment>
<dbReference type="GeneID" id="27362962"/>
<reference evidence="7 8" key="1">
    <citation type="submission" date="2015-01" db="EMBL/GenBank/DDBJ databases">
        <title>The Genome Sequence of Exophiala oligosperma CBS72588.</title>
        <authorList>
            <consortium name="The Broad Institute Genomics Platform"/>
            <person name="Cuomo C."/>
            <person name="de Hoog S."/>
            <person name="Gorbushina A."/>
            <person name="Stielow B."/>
            <person name="Teixiera M."/>
            <person name="Abouelleil A."/>
            <person name="Chapman S.B."/>
            <person name="Priest M."/>
            <person name="Young S.K."/>
            <person name="Wortman J."/>
            <person name="Nusbaum C."/>
            <person name="Birren B."/>
        </authorList>
    </citation>
    <scope>NUCLEOTIDE SEQUENCE [LARGE SCALE GENOMIC DNA]</scope>
    <source>
        <strain evidence="7 8">CBS 72588</strain>
    </source>
</reference>
<dbReference type="Proteomes" id="UP000053342">
    <property type="component" value="Unassembled WGS sequence"/>
</dbReference>
<dbReference type="PANTHER" id="PTHR47338:SF25">
    <property type="entry name" value="TRANSCRIPTION FACTOR"/>
    <property type="match status" value="1"/>
</dbReference>
<keyword evidence="3" id="KW-0805">Transcription regulation</keyword>
<dbReference type="GO" id="GO:0000981">
    <property type="term" value="F:DNA-binding transcription factor activity, RNA polymerase II-specific"/>
    <property type="evidence" value="ECO:0007669"/>
    <property type="project" value="InterPro"/>
</dbReference>
<name>A0A0D2D3W6_9EURO</name>
<dbReference type="EMBL" id="KN847347">
    <property type="protein sequence ID" value="KIW36990.1"/>
    <property type="molecule type" value="Genomic_DNA"/>
</dbReference>
<evidence type="ECO:0000256" key="2">
    <source>
        <dbReference type="ARBA" id="ARBA00022723"/>
    </source>
</evidence>
<keyword evidence="2" id="KW-0479">Metal-binding</keyword>
<evidence type="ECO:0000256" key="5">
    <source>
        <dbReference type="ARBA" id="ARBA00023242"/>
    </source>
</evidence>
<dbReference type="RefSeq" id="XP_016257206.1">
    <property type="nucleotide sequence ID" value="XM_016412481.1"/>
</dbReference>
<dbReference type="STRING" id="215243.A0A0D2D3W6"/>
<keyword evidence="5" id="KW-0539">Nucleus</keyword>
<dbReference type="InterPro" id="IPR050815">
    <property type="entry name" value="TF_fung"/>
</dbReference>
<protein>
    <recommendedName>
        <fullName evidence="6">Xylanolytic transcriptional activator regulatory domain-containing protein</fullName>
    </recommendedName>
</protein>
<dbReference type="GO" id="GO:0003677">
    <property type="term" value="F:DNA binding"/>
    <property type="evidence" value="ECO:0007669"/>
    <property type="project" value="InterPro"/>
</dbReference>
<dbReference type="PANTHER" id="PTHR47338">
    <property type="entry name" value="ZN(II)2CYS6 TRANSCRIPTION FACTOR (EUROFUNG)-RELATED"/>
    <property type="match status" value="1"/>
</dbReference>
<dbReference type="AlphaFoldDB" id="A0A0D2D3W6"/>
<proteinExistence type="predicted"/>
<dbReference type="GO" id="GO:0006351">
    <property type="term" value="P:DNA-templated transcription"/>
    <property type="evidence" value="ECO:0007669"/>
    <property type="project" value="InterPro"/>
</dbReference>
<dbReference type="GO" id="GO:0008270">
    <property type="term" value="F:zinc ion binding"/>
    <property type="evidence" value="ECO:0007669"/>
    <property type="project" value="InterPro"/>
</dbReference>
<dbReference type="GO" id="GO:0005634">
    <property type="term" value="C:nucleus"/>
    <property type="evidence" value="ECO:0007669"/>
    <property type="project" value="UniProtKB-SubCell"/>
</dbReference>
<evidence type="ECO:0000256" key="3">
    <source>
        <dbReference type="ARBA" id="ARBA00023015"/>
    </source>
</evidence>
<dbReference type="CDD" id="cd12148">
    <property type="entry name" value="fungal_TF_MHR"/>
    <property type="match status" value="1"/>
</dbReference>
<evidence type="ECO:0000313" key="8">
    <source>
        <dbReference type="Proteomes" id="UP000053342"/>
    </source>
</evidence>
<dbReference type="Pfam" id="PF04082">
    <property type="entry name" value="Fungal_trans"/>
    <property type="match status" value="1"/>
</dbReference>
<accession>A0A0D2D3W6</accession>
<evidence type="ECO:0000313" key="7">
    <source>
        <dbReference type="EMBL" id="KIW36990.1"/>
    </source>
</evidence>
<evidence type="ECO:0000256" key="1">
    <source>
        <dbReference type="ARBA" id="ARBA00004123"/>
    </source>
</evidence>
<keyword evidence="4" id="KW-0804">Transcription</keyword>
<feature type="domain" description="Xylanolytic transcriptional activator regulatory" evidence="6">
    <location>
        <begin position="1"/>
        <end position="74"/>
    </location>
</feature>
<dbReference type="HOGENOM" id="CLU_792345_0_0_1"/>
<dbReference type="VEuPathDB" id="FungiDB:PV06_10888"/>
<organism evidence="7 8">
    <name type="scientific">Exophiala oligosperma</name>
    <dbReference type="NCBI Taxonomy" id="215243"/>
    <lineage>
        <taxon>Eukaryota</taxon>
        <taxon>Fungi</taxon>
        <taxon>Dikarya</taxon>
        <taxon>Ascomycota</taxon>
        <taxon>Pezizomycotina</taxon>
        <taxon>Eurotiomycetes</taxon>
        <taxon>Chaetothyriomycetidae</taxon>
        <taxon>Chaetothyriales</taxon>
        <taxon>Herpotrichiellaceae</taxon>
        <taxon>Exophiala</taxon>
    </lineage>
</organism>
<gene>
    <name evidence="7" type="ORF">PV06_10888</name>
</gene>
<sequence>MAQALRLGKEYHGRQTPLERETRRRIMWTCFIVDRLLALVSSRRYAIPRDSLTIQLPCPEDAFLFEEAMPGPTLHDFSAEVGTRNLLAQTVKSIEAWGEMAHHFATGTRLTSVTSALDRENEFYQSEQLTKGLIMALPRRLKWSLQNYATHRALGVGCLFATHLFILNQAACLAHQDYLPQIGQDSLLRVAEEPTAHQASAMPSTRLSQTDEYMISTCLFHAEEIRSIAIHMFGGDQVDRAYMRTPFCGVALVTAAGIFLWHAYFAEEQLAEFPDNGLQIPSSKMKVQQIAQMIDLWKDDWKIAQTWCETIELLNLVYAAAYKKPEIEFEHVNLATRDSSARRPHSEEPL</sequence>
<evidence type="ECO:0000256" key="4">
    <source>
        <dbReference type="ARBA" id="ARBA00023163"/>
    </source>
</evidence>
<evidence type="ECO:0000259" key="6">
    <source>
        <dbReference type="Pfam" id="PF04082"/>
    </source>
</evidence>